<evidence type="ECO:0000313" key="1">
    <source>
        <dbReference type="EMBL" id="UUZ44313.1"/>
    </source>
</evidence>
<evidence type="ECO:0000313" key="2">
    <source>
        <dbReference type="Proteomes" id="UP001059663"/>
    </source>
</evidence>
<organism evidence="1 2">
    <name type="scientific">Janibacter limosus</name>
    <dbReference type="NCBI Taxonomy" id="53458"/>
    <lineage>
        <taxon>Bacteria</taxon>
        <taxon>Bacillati</taxon>
        <taxon>Actinomycetota</taxon>
        <taxon>Actinomycetes</taxon>
        <taxon>Micrococcales</taxon>
        <taxon>Intrasporangiaceae</taxon>
        <taxon>Janibacter</taxon>
    </lineage>
</organism>
<protein>
    <submittedName>
        <fullName evidence="1">Uncharacterized protein</fullName>
    </submittedName>
</protein>
<reference evidence="1" key="1">
    <citation type="submission" date="2021-11" db="EMBL/GenBank/DDBJ databases">
        <title>Study of the species diversity of bacterial strains isolated from a unique natural object - Shulgan-Tash cave (Bashkiria).</title>
        <authorList>
            <person name="Sazanova A.L."/>
            <person name="Chirak E.R."/>
            <person name="Safronova V.I."/>
        </authorList>
    </citation>
    <scope>NUCLEOTIDE SEQUENCE</scope>
    <source>
        <strain evidence="1">P1</strain>
    </source>
</reference>
<accession>A0AC61U387</accession>
<gene>
    <name evidence="1" type="ORF">LP422_17830</name>
</gene>
<dbReference type="EMBL" id="CP087977">
    <property type="protein sequence ID" value="UUZ44313.1"/>
    <property type="molecule type" value="Genomic_DNA"/>
</dbReference>
<proteinExistence type="predicted"/>
<name>A0AC61U387_9MICO</name>
<sequence>MSQDPYDDLDPARSRRRRSIITFAIVLLMLFFAARVRPVLHPRRRRPDRPDRLVDDAELTLDLRHLAEAGRGQRLQRDRP</sequence>
<dbReference type="Proteomes" id="UP001059663">
    <property type="component" value="Chromosome"/>
</dbReference>